<feature type="transmembrane region" description="Helical" evidence="6">
    <location>
        <begin position="41"/>
        <end position="59"/>
    </location>
</feature>
<feature type="transmembrane region" description="Helical" evidence="6">
    <location>
        <begin position="312"/>
        <end position="331"/>
    </location>
</feature>
<comment type="caution">
    <text evidence="8">The sequence shown here is derived from an EMBL/GenBank/DDBJ whole genome shotgun (WGS) entry which is preliminary data.</text>
</comment>
<keyword evidence="3 6" id="KW-1133">Transmembrane helix</keyword>
<keyword evidence="2 6" id="KW-0812">Transmembrane</keyword>
<feature type="transmembrane region" description="Helical" evidence="6">
    <location>
        <begin position="66"/>
        <end position="83"/>
    </location>
</feature>
<feature type="transmembrane region" description="Helical" evidence="6">
    <location>
        <begin position="143"/>
        <end position="165"/>
    </location>
</feature>
<gene>
    <name evidence="8" type="ORF">CARN2_4293</name>
</gene>
<evidence type="ECO:0000256" key="5">
    <source>
        <dbReference type="SAM" id="MobiDB-lite"/>
    </source>
</evidence>
<dbReference type="EMBL" id="CABM01000063">
    <property type="protein sequence ID" value="CBH98842.1"/>
    <property type="molecule type" value="Genomic_DNA"/>
</dbReference>
<evidence type="ECO:0000256" key="1">
    <source>
        <dbReference type="ARBA" id="ARBA00004141"/>
    </source>
</evidence>
<feature type="region of interest" description="Disordered" evidence="5">
    <location>
        <begin position="1"/>
        <end position="29"/>
    </location>
</feature>
<protein>
    <submittedName>
        <fullName evidence="8">Putative O-Antigen Polymerase</fullName>
    </submittedName>
</protein>
<feature type="transmembrane region" description="Helical" evidence="6">
    <location>
        <begin position="112"/>
        <end position="131"/>
    </location>
</feature>
<dbReference type="PANTHER" id="PTHR37422:SF13">
    <property type="entry name" value="LIPOPOLYSACCHARIDE BIOSYNTHESIS PROTEIN PA4999-RELATED"/>
    <property type="match status" value="1"/>
</dbReference>
<evidence type="ECO:0000256" key="4">
    <source>
        <dbReference type="ARBA" id="ARBA00023136"/>
    </source>
</evidence>
<feature type="transmembrane region" description="Helical" evidence="6">
    <location>
        <begin position="207"/>
        <end position="226"/>
    </location>
</feature>
<feature type="transmembrane region" description="Helical" evidence="6">
    <location>
        <begin position="177"/>
        <end position="195"/>
    </location>
</feature>
<feature type="transmembrane region" description="Helical" evidence="6">
    <location>
        <begin position="247"/>
        <end position="266"/>
    </location>
</feature>
<evidence type="ECO:0000313" key="8">
    <source>
        <dbReference type="EMBL" id="CBH98842.1"/>
    </source>
</evidence>
<dbReference type="InterPro" id="IPR051533">
    <property type="entry name" value="WaaL-like"/>
</dbReference>
<organism evidence="8">
    <name type="scientific">mine drainage metagenome</name>
    <dbReference type="NCBI Taxonomy" id="410659"/>
    <lineage>
        <taxon>unclassified sequences</taxon>
        <taxon>metagenomes</taxon>
        <taxon>ecological metagenomes</taxon>
    </lineage>
</organism>
<sequence length="508" mass="56488">MSAITNSTRGSRAERRKPQPPPHADNAADDGANWGGAPLRATLWLLALPAFYAFGIVALHIHPGKIGLYGFAAFFGFLLLLQLRKGPEALLAVIIVYMPLSRLYVAKIAPGLNGTNALELLLIAVWLISAFKDQRKLFTAYPFTRMVTLWMLLAVVSVFTAIASIGFQPFIWNYVEALRGFLDQFIIFFLFVNLIRDKNMARRLVVYVMFSAAIVYLLGIHEWWGTRNYSSIEKSRLLGPVGQPNDFAALMIYSIAPFLAYGAYYFPRWKSLRLAPLVLIALRVLLAAFSRGAYLAFAMELFTLSFIKSRKFFILVILVLGSIYFFIPSLVPNSMKARVAQTYEDHAAGSEIDKSADSRIILWEAAISMSEDNPILGKGFDQFQRLVPAYVSGYYDGVTGGATDNQNMFLYAASNMGIPSLIALLAILFAALWRGWALYRKSSCDIDRIIGLGAVTMVAGIVGVNMFGTHVIDTAVDGFFWVYLAVMARLMTNSVPQTAVRKHAKIQR</sequence>
<name>E6PV91_9ZZZZ</name>
<evidence type="ECO:0000259" key="7">
    <source>
        <dbReference type="Pfam" id="PF04932"/>
    </source>
</evidence>
<evidence type="ECO:0000256" key="2">
    <source>
        <dbReference type="ARBA" id="ARBA00022692"/>
    </source>
</evidence>
<feature type="transmembrane region" description="Helical" evidence="6">
    <location>
        <begin position="449"/>
        <end position="468"/>
    </location>
</feature>
<dbReference type="InterPro" id="IPR007016">
    <property type="entry name" value="O-antigen_ligase-rel_domated"/>
</dbReference>
<dbReference type="PANTHER" id="PTHR37422">
    <property type="entry name" value="TEICHURONIC ACID BIOSYNTHESIS PROTEIN TUAE"/>
    <property type="match status" value="1"/>
</dbReference>
<feature type="transmembrane region" description="Helical" evidence="6">
    <location>
        <begin position="416"/>
        <end position="437"/>
    </location>
</feature>
<feature type="domain" description="O-antigen ligase-related" evidence="7">
    <location>
        <begin position="277"/>
        <end position="424"/>
    </location>
</feature>
<accession>E6PV91</accession>
<feature type="compositionally biased region" description="Polar residues" evidence="5">
    <location>
        <begin position="1"/>
        <end position="10"/>
    </location>
</feature>
<reference evidence="8" key="1">
    <citation type="submission" date="2009-10" db="EMBL/GenBank/DDBJ databases">
        <title>Diversity of trophic interactions inside an arsenic-rich microbial ecosystem.</title>
        <authorList>
            <person name="Bertin P.N."/>
            <person name="Heinrich-Salmeron A."/>
            <person name="Pelletier E."/>
            <person name="Goulhen-Chollet F."/>
            <person name="Arsene-Ploetze F."/>
            <person name="Gallien S."/>
            <person name="Calteau A."/>
            <person name="Vallenet D."/>
            <person name="Casiot C."/>
            <person name="Chane-Woon-Ming B."/>
            <person name="Giloteaux L."/>
            <person name="Barakat M."/>
            <person name="Bonnefoy V."/>
            <person name="Bruneel O."/>
            <person name="Chandler M."/>
            <person name="Cleiss J."/>
            <person name="Duran R."/>
            <person name="Elbaz-Poulichet F."/>
            <person name="Fonknechten N."/>
            <person name="Lauga B."/>
            <person name="Mornico D."/>
            <person name="Ortet P."/>
            <person name="Schaeffer C."/>
            <person name="Siguier P."/>
            <person name="Alexander Thil Smith A."/>
            <person name="Van Dorsselaer A."/>
            <person name="Weissenbach J."/>
            <person name="Medigue C."/>
            <person name="Le Paslier D."/>
        </authorList>
    </citation>
    <scope>NUCLEOTIDE SEQUENCE</scope>
</reference>
<comment type="subcellular location">
    <subcellularLocation>
        <location evidence="1">Membrane</location>
        <topology evidence="1">Multi-pass membrane protein</topology>
    </subcellularLocation>
</comment>
<proteinExistence type="predicted"/>
<evidence type="ECO:0000256" key="3">
    <source>
        <dbReference type="ARBA" id="ARBA00022989"/>
    </source>
</evidence>
<feature type="transmembrane region" description="Helical" evidence="6">
    <location>
        <begin position="278"/>
        <end position="300"/>
    </location>
</feature>
<dbReference type="Pfam" id="PF04932">
    <property type="entry name" value="Wzy_C"/>
    <property type="match status" value="1"/>
</dbReference>
<dbReference type="AlphaFoldDB" id="E6PV91"/>
<keyword evidence="4 6" id="KW-0472">Membrane</keyword>
<evidence type="ECO:0000256" key="6">
    <source>
        <dbReference type="SAM" id="Phobius"/>
    </source>
</evidence>
<dbReference type="GO" id="GO:0016020">
    <property type="term" value="C:membrane"/>
    <property type="evidence" value="ECO:0007669"/>
    <property type="project" value="UniProtKB-SubCell"/>
</dbReference>